<keyword evidence="4" id="KW-1185">Reference proteome</keyword>
<name>A0ABN9V8S5_9DINO</name>
<dbReference type="SUPFAM" id="SSF56219">
    <property type="entry name" value="DNase I-like"/>
    <property type="match status" value="1"/>
</dbReference>
<feature type="region of interest" description="Disordered" evidence="1">
    <location>
        <begin position="1"/>
        <end position="42"/>
    </location>
</feature>
<dbReference type="InterPro" id="IPR005135">
    <property type="entry name" value="Endo/exonuclease/phosphatase"/>
</dbReference>
<organism evidence="3 4">
    <name type="scientific">Prorocentrum cordatum</name>
    <dbReference type="NCBI Taxonomy" id="2364126"/>
    <lineage>
        <taxon>Eukaryota</taxon>
        <taxon>Sar</taxon>
        <taxon>Alveolata</taxon>
        <taxon>Dinophyceae</taxon>
        <taxon>Prorocentrales</taxon>
        <taxon>Prorocentraceae</taxon>
        <taxon>Prorocentrum</taxon>
    </lineage>
</organism>
<dbReference type="InterPro" id="IPR012337">
    <property type="entry name" value="RNaseH-like_sf"/>
</dbReference>
<feature type="domain" description="Endonuclease/exonuclease/phosphatase" evidence="2">
    <location>
        <begin position="218"/>
        <end position="473"/>
    </location>
</feature>
<dbReference type="Pfam" id="PF03372">
    <property type="entry name" value="Exo_endo_phos"/>
    <property type="match status" value="1"/>
</dbReference>
<protein>
    <recommendedName>
        <fullName evidence="2">Endonuclease/exonuclease/phosphatase domain-containing protein</fullName>
    </recommendedName>
</protein>
<feature type="region of interest" description="Disordered" evidence="1">
    <location>
        <begin position="943"/>
        <end position="966"/>
    </location>
</feature>
<dbReference type="SUPFAM" id="SSF53098">
    <property type="entry name" value="Ribonuclease H-like"/>
    <property type="match status" value="1"/>
</dbReference>
<dbReference type="Gene3D" id="3.30.420.10">
    <property type="entry name" value="Ribonuclease H-like superfamily/Ribonuclease H"/>
    <property type="match status" value="1"/>
</dbReference>
<accession>A0ABN9V8S5</accession>
<reference evidence="3" key="1">
    <citation type="submission" date="2023-10" db="EMBL/GenBank/DDBJ databases">
        <authorList>
            <person name="Chen Y."/>
            <person name="Shah S."/>
            <person name="Dougan E. K."/>
            <person name="Thang M."/>
            <person name="Chan C."/>
        </authorList>
    </citation>
    <scope>NUCLEOTIDE SEQUENCE [LARGE SCALE GENOMIC DNA]</scope>
</reference>
<evidence type="ECO:0000313" key="4">
    <source>
        <dbReference type="Proteomes" id="UP001189429"/>
    </source>
</evidence>
<sequence>MELVPDDDVEYSPEYVRAERARRGRRQRQPPTTAAPDKGQPAVLPVLSQDPVAETLRGRGRVNVCADVDTTTLHNMARLAPEMCPSRELPTRRTHIYTDGSYNGIPHTAAWAVVIVDEYDDGRNSRGPFGFRGFIAGKVTESLDDMANNEKVTAYTAELTAVLWALMWALGQDTAAPIEVTPDALNVINLANGDAQCHVHPRPISTTTIKADLSLNLCTYNCRSLKAAVSFKSGKGKAASKSKQSISKVTHLAAQFADMGLHVVALQETQSEGDVRNVGEYVCYSSGHAQQNRGCDIWLNVSQPISVSGAAKYLSAKDTLVLHQHDRLLIIKTRVAGTDMVIASAYAPHEDSQAAEKTEFWESAQRLSAKYRVDIFMGDLNGRLGDYESPGVGTSGYPEATNGNGKHIISFAADTDMEVINTTKDPGNNSFTHIGSKGQRHRIDYILLSPSTAPYVASCSTEPGLDRGTAAQDHIPVLATLKWAVCKTTKASFKEILKQAPIIPWEVDVDTHCEEVTRVVNNAAIQAFGKAVKAARKPYVTKTTMGEVGAFLALWSRERGDDDGTIHDIHDYAHLLLNWTISPMVYAMAILAFLTRSGLLVASAVEKDRSAFLSRLASTASSASAANDAAVQWKAYRDLLRHGGRKAKFPAGKPMRLDKDGEVIHNSQDMADQELNHFAKIQAGKNVTADDLANKYNHDSKTRPFDGMLDLSMVMPLAVCQAQFAAAKAGAQAGPDGLANAVLRAAPTEAARLLHPLFTKVATTVREPLSFKGGGLVAIPRGKGDPRYLLAYREILLNNVLGKHHHKYLRAMLNTTLAIALEDIQVGGRPKRGADMAVLAARLFTERSQAQGKCSMISCYDLKEAFYSVVVQLVHGIPGEEDEVQEVLDNLEVPLWAQPQLEHLMANPGILDTVLDGSHLAALIAEGHRNRWTSHRFSQNLMAPHKGTRPGVPTRTSICSSAESTT</sequence>
<feature type="compositionally biased region" description="Polar residues" evidence="1">
    <location>
        <begin position="954"/>
        <end position="966"/>
    </location>
</feature>
<gene>
    <name evidence="3" type="ORF">PCOR1329_LOCUS55750</name>
</gene>
<evidence type="ECO:0000259" key="2">
    <source>
        <dbReference type="Pfam" id="PF03372"/>
    </source>
</evidence>
<dbReference type="PANTHER" id="PTHR19446">
    <property type="entry name" value="REVERSE TRANSCRIPTASES"/>
    <property type="match status" value="1"/>
</dbReference>
<proteinExistence type="predicted"/>
<feature type="compositionally biased region" description="Acidic residues" evidence="1">
    <location>
        <begin position="1"/>
        <end position="11"/>
    </location>
</feature>
<dbReference type="Gene3D" id="3.60.10.10">
    <property type="entry name" value="Endonuclease/exonuclease/phosphatase"/>
    <property type="match status" value="1"/>
</dbReference>
<evidence type="ECO:0000256" key="1">
    <source>
        <dbReference type="SAM" id="MobiDB-lite"/>
    </source>
</evidence>
<dbReference type="InterPro" id="IPR036691">
    <property type="entry name" value="Endo/exonu/phosph_ase_sf"/>
</dbReference>
<evidence type="ECO:0000313" key="3">
    <source>
        <dbReference type="EMBL" id="CAK0869362.1"/>
    </source>
</evidence>
<comment type="caution">
    <text evidence="3">The sequence shown here is derived from an EMBL/GenBank/DDBJ whole genome shotgun (WGS) entry which is preliminary data.</text>
</comment>
<dbReference type="InterPro" id="IPR036397">
    <property type="entry name" value="RNaseH_sf"/>
</dbReference>
<dbReference type="EMBL" id="CAUYUJ010016844">
    <property type="protein sequence ID" value="CAK0869362.1"/>
    <property type="molecule type" value="Genomic_DNA"/>
</dbReference>
<dbReference type="Proteomes" id="UP001189429">
    <property type="component" value="Unassembled WGS sequence"/>
</dbReference>